<dbReference type="AlphaFoldDB" id="F4LK40"/>
<dbReference type="CDD" id="cd00082">
    <property type="entry name" value="HisKA"/>
    <property type="match status" value="1"/>
</dbReference>
<feature type="modified residue" description="4-aspartylphosphate" evidence="13">
    <location>
        <position position="492"/>
    </location>
</feature>
<dbReference type="PROSITE" id="PS50109">
    <property type="entry name" value="HIS_KIN"/>
    <property type="match status" value="1"/>
</dbReference>
<feature type="modified residue" description="4-aspartylphosphate" evidence="13">
    <location>
        <position position="322"/>
    </location>
</feature>
<dbReference type="SUPFAM" id="SSF55874">
    <property type="entry name" value="ATPase domain of HSP90 chaperone/DNA topoisomerase II/histidine kinase"/>
    <property type="match status" value="1"/>
</dbReference>
<dbReference type="OrthoDB" id="6192248at2"/>
<evidence type="ECO:0000256" key="9">
    <source>
        <dbReference type="ARBA" id="ARBA00022989"/>
    </source>
</evidence>
<evidence type="ECO:0000256" key="11">
    <source>
        <dbReference type="ARBA" id="ARBA00023136"/>
    </source>
</evidence>
<accession>F4LK40</accession>
<dbReference type="Pfam" id="PF02518">
    <property type="entry name" value="HATPase_c"/>
    <property type="match status" value="1"/>
</dbReference>
<dbReference type="InterPro" id="IPR036097">
    <property type="entry name" value="HisK_dim/P_sf"/>
</dbReference>
<keyword evidence="7" id="KW-0547">Nucleotide-binding</keyword>
<keyword evidence="17" id="KW-0808">Transferase</keyword>
<evidence type="ECO:0000256" key="12">
    <source>
        <dbReference type="PROSITE-ProRule" id="PRU00110"/>
    </source>
</evidence>
<organism evidence="17 18">
    <name type="scientific">Treponema brennaborense (strain DSM 12168 / CIP 105900 / DD5/3)</name>
    <dbReference type="NCBI Taxonomy" id="906968"/>
    <lineage>
        <taxon>Bacteria</taxon>
        <taxon>Pseudomonadati</taxon>
        <taxon>Spirochaetota</taxon>
        <taxon>Spirochaetia</taxon>
        <taxon>Spirochaetales</taxon>
        <taxon>Treponemataceae</taxon>
        <taxon>Treponema</taxon>
    </lineage>
</organism>
<dbReference type="SUPFAM" id="SSF52172">
    <property type="entry name" value="CheY-like"/>
    <property type="match status" value="2"/>
</dbReference>
<feature type="domain" description="Response regulatory" evidence="15">
    <location>
        <begin position="267"/>
        <end position="390"/>
    </location>
</feature>
<dbReference type="KEGG" id="tbe:Trebr_2087"/>
<sequence>MQPVQSSFLASTLHEIRTPIQTILGTAELLQETQLDPEQQEYVRQIAFSADVLYTLANEILDFEKIRTGSMQIEYIPCAVGTLTEQIVDLLCIEAHNKGLELVTDIADSVPETIIGDPVRIQQILLNLVKNAVKFTQSGYVAVKVSARKGADGAGTLSFQVIDSGIGVSDSAKKLIFKEFVQADASTTRKYGGTGLGLAISTRLAALMNGKITVTDNEDGGAVFTFTLPYERPADAHQADVHPAAENPADVQKNDRSETRIVPDGFRILLVDDSRIALESMRNKIRRFGGTDVETAASGEEALQKLRAAHQAGKDFAVAFIDMIMPVMDGWRLSADINSDITINGTKLFLMIPEGAMGRDAKMKLLDWFNGYLYKPVKMQMLEALLKDAVADPLELPPADIPEKPPVSVEELPVAVEELPVAAEEPRNAPAPQKTEPSVGCSVLAVEDHPVNRKIITTFLSGFGAVVYTAENGREAIRVVREHPDISIVFMDIQMPVMNGLDAAVALRKQGYPGIIIACTANSDPADFREYGRSGMDDTLVKPFKKQTLKAMLDKWTGAAAQTAALQTAAPSANAVRTQRKQPLWDKTELLKSFGNDEPFIADLIREYMKQTDSLLTLLRAGGTPGDADSSRRAAHTLKGSSAAIYARPLAQSAERLEQAYKDGNAANADALLAEFGSLYAAFAEEFRSKGKIS</sequence>
<dbReference type="SMART" id="SM00387">
    <property type="entry name" value="HATPase_c"/>
    <property type="match status" value="1"/>
</dbReference>
<evidence type="ECO:0000256" key="13">
    <source>
        <dbReference type="PROSITE-ProRule" id="PRU00169"/>
    </source>
</evidence>
<gene>
    <name evidence="17" type="ordered locus">Trebr_2087</name>
</gene>
<dbReference type="InterPro" id="IPR003661">
    <property type="entry name" value="HisK_dim/P_dom"/>
</dbReference>
<dbReference type="SMART" id="SM00388">
    <property type="entry name" value="HisKA"/>
    <property type="match status" value="1"/>
</dbReference>
<dbReference type="CDD" id="cd16922">
    <property type="entry name" value="HATPase_EvgS-ArcB-TorS-like"/>
    <property type="match status" value="1"/>
</dbReference>
<evidence type="ECO:0000256" key="2">
    <source>
        <dbReference type="ARBA" id="ARBA00004651"/>
    </source>
</evidence>
<dbReference type="InterPro" id="IPR004358">
    <property type="entry name" value="Sig_transdc_His_kin-like_C"/>
</dbReference>
<dbReference type="eggNOG" id="COG0642">
    <property type="taxonomic scope" value="Bacteria"/>
</dbReference>
<dbReference type="Gene3D" id="1.10.287.130">
    <property type="match status" value="1"/>
</dbReference>
<protein>
    <recommendedName>
        <fullName evidence="3">histidine kinase</fullName>
        <ecNumber evidence="3">2.7.13.3</ecNumber>
    </recommendedName>
</protein>
<dbReference type="InterPro" id="IPR003594">
    <property type="entry name" value="HATPase_dom"/>
</dbReference>
<dbReference type="PROSITE" id="PS50110">
    <property type="entry name" value="RESPONSE_REGULATORY"/>
    <property type="match status" value="2"/>
</dbReference>
<evidence type="ECO:0000256" key="1">
    <source>
        <dbReference type="ARBA" id="ARBA00000085"/>
    </source>
</evidence>
<keyword evidence="5 13" id="KW-0597">Phosphoprotein</keyword>
<dbReference type="Pfam" id="PF01627">
    <property type="entry name" value="Hpt"/>
    <property type="match status" value="1"/>
</dbReference>
<dbReference type="SMART" id="SM00073">
    <property type="entry name" value="HPT"/>
    <property type="match status" value="1"/>
</dbReference>
<dbReference type="eggNOG" id="COG2205">
    <property type="taxonomic scope" value="Bacteria"/>
</dbReference>
<evidence type="ECO:0000256" key="7">
    <source>
        <dbReference type="ARBA" id="ARBA00022741"/>
    </source>
</evidence>
<comment type="subcellular location">
    <subcellularLocation>
        <location evidence="2">Cell membrane</location>
        <topology evidence="2">Multi-pass membrane protein</topology>
    </subcellularLocation>
</comment>
<evidence type="ECO:0000256" key="3">
    <source>
        <dbReference type="ARBA" id="ARBA00012438"/>
    </source>
</evidence>
<proteinExistence type="predicted"/>
<dbReference type="Pfam" id="PF00072">
    <property type="entry name" value="Response_reg"/>
    <property type="match status" value="2"/>
</dbReference>
<keyword evidence="17" id="KW-0418">Kinase</keyword>
<evidence type="ECO:0000259" key="15">
    <source>
        <dbReference type="PROSITE" id="PS50110"/>
    </source>
</evidence>
<dbReference type="CDD" id="cd17546">
    <property type="entry name" value="REC_hyHK_CKI1_RcsC-like"/>
    <property type="match status" value="1"/>
</dbReference>
<dbReference type="InterPro" id="IPR001789">
    <property type="entry name" value="Sig_transdc_resp-reg_receiver"/>
</dbReference>
<dbReference type="GO" id="GO:0000155">
    <property type="term" value="F:phosphorelay sensor kinase activity"/>
    <property type="evidence" value="ECO:0007669"/>
    <property type="project" value="InterPro"/>
</dbReference>
<feature type="modified residue" description="Phosphohistidine" evidence="12">
    <location>
        <position position="636"/>
    </location>
</feature>
<dbReference type="EMBL" id="CP002696">
    <property type="protein sequence ID" value="AEE17502.1"/>
    <property type="molecule type" value="Genomic_DNA"/>
</dbReference>
<evidence type="ECO:0000256" key="5">
    <source>
        <dbReference type="ARBA" id="ARBA00022553"/>
    </source>
</evidence>
<dbReference type="PRINTS" id="PR00344">
    <property type="entry name" value="BCTRLSENSOR"/>
</dbReference>
<dbReference type="STRING" id="906968.Trebr_2087"/>
<dbReference type="SUPFAM" id="SSF47226">
    <property type="entry name" value="Histidine-containing phosphotransfer domain, HPT domain"/>
    <property type="match status" value="1"/>
</dbReference>
<evidence type="ECO:0000259" key="16">
    <source>
        <dbReference type="PROSITE" id="PS50894"/>
    </source>
</evidence>
<feature type="domain" description="Histidine kinase" evidence="14">
    <location>
        <begin position="11"/>
        <end position="232"/>
    </location>
</feature>
<keyword evidence="10" id="KW-0902">Two-component regulatory system</keyword>
<dbReference type="SMART" id="SM00448">
    <property type="entry name" value="REC"/>
    <property type="match status" value="2"/>
</dbReference>
<keyword evidence="18" id="KW-1185">Reference proteome</keyword>
<dbReference type="GO" id="GO:0005886">
    <property type="term" value="C:plasma membrane"/>
    <property type="evidence" value="ECO:0007669"/>
    <property type="project" value="UniProtKB-SubCell"/>
</dbReference>
<dbReference type="InterPro" id="IPR011006">
    <property type="entry name" value="CheY-like_superfamily"/>
</dbReference>
<evidence type="ECO:0000256" key="4">
    <source>
        <dbReference type="ARBA" id="ARBA00022475"/>
    </source>
</evidence>
<dbReference type="Gene3D" id="3.40.50.2300">
    <property type="match status" value="2"/>
</dbReference>
<evidence type="ECO:0000313" key="17">
    <source>
        <dbReference type="EMBL" id="AEE17502.1"/>
    </source>
</evidence>
<dbReference type="EC" id="2.7.13.3" evidence="3"/>
<dbReference type="PROSITE" id="PS50894">
    <property type="entry name" value="HPT"/>
    <property type="match status" value="1"/>
</dbReference>
<dbReference type="FunFam" id="3.30.565.10:FF:000010">
    <property type="entry name" value="Sensor histidine kinase RcsC"/>
    <property type="match status" value="1"/>
</dbReference>
<dbReference type="InterPro" id="IPR036890">
    <property type="entry name" value="HATPase_C_sf"/>
</dbReference>
<keyword evidence="8" id="KW-0067">ATP-binding</keyword>
<keyword evidence="9" id="KW-1133">Transmembrane helix</keyword>
<dbReference type="PANTHER" id="PTHR45339:SF1">
    <property type="entry name" value="HYBRID SIGNAL TRANSDUCTION HISTIDINE KINASE J"/>
    <property type="match status" value="1"/>
</dbReference>
<dbReference type="InterPro" id="IPR036641">
    <property type="entry name" value="HPT_dom_sf"/>
</dbReference>
<keyword evidence="6" id="KW-0812">Transmembrane</keyword>
<dbReference type="CDD" id="cd00088">
    <property type="entry name" value="HPT"/>
    <property type="match status" value="1"/>
</dbReference>
<evidence type="ECO:0000256" key="6">
    <source>
        <dbReference type="ARBA" id="ARBA00022692"/>
    </source>
</evidence>
<evidence type="ECO:0000259" key="14">
    <source>
        <dbReference type="PROSITE" id="PS50109"/>
    </source>
</evidence>
<evidence type="ECO:0000256" key="8">
    <source>
        <dbReference type="ARBA" id="ARBA00022840"/>
    </source>
</evidence>
<dbReference type="PANTHER" id="PTHR45339">
    <property type="entry name" value="HYBRID SIGNAL TRANSDUCTION HISTIDINE KINASE J"/>
    <property type="match status" value="1"/>
</dbReference>
<dbReference type="InterPro" id="IPR008207">
    <property type="entry name" value="Sig_transdc_His_kin_Hpt_dom"/>
</dbReference>
<evidence type="ECO:0000313" key="18">
    <source>
        <dbReference type="Proteomes" id="UP000006546"/>
    </source>
</evidence>
<dbReference type="RefSeq" id="WP_013759205.1">
    <property type="nucleotide sequence ID" value="NC_015500.1"/>
</dbReference>
<dbReference type="Proteomes" id="UP000006546">
    <property type="component" value="Chromosome"/>
</dbReference>
<dbReference type="Gene3D" id="1.20.120.160">
    <property type="entry name" value="HPT domain"/>
    <property type="match status" value="1"/>
</dbReference>
<dbReference type="GO" id="GO:0005524">
    <property type="term" value="F:ATP binding"/>
    <property type="evidence" value="ECO:0007669"/>
    <property type="project" value="UniProtKB-KW"/>
</dbReference>
<dbReference type="Pfam" id="PF00512">
    <property type="entry name" value="HisKA"/>
    <property type="match status" value="1"/>
</dbReference>
<feature type="domain" description="HPt" evidence="16">
    <location>
        <begin position="597"/>
        <end position="690"/>
    </location>
</feature>
<dbReference type="InterPro" id="IPR005467">
    <property type="entry name" value="His_kinase_dom"/>
</dbReference>
<name>F4LK40_TREBD</name>
<keyword evidence="11" id="KW-0472">Membrane</keyword>
<evidence type="ECO:0000256" key="10">
    <source>
        <dbReference type="ARBA" id="ARBA00023012"/>
    </source>
</evidence>
<dbReference type="Gene3D" id="3.30.565.10">
    <property type="entry name" value="Histidine kinase-like ATPase, C-terminal domain"/>
    <property type="match status" value="1"/>
</dbReference>
<dbReference type="SUPFAM" id="SSF47384">
    <property type="entry name" value="Homodimeric domain of signal transducing histidine kinase"/>
    <property type="match status" value="1"/>
</dbReference>
<dbReference type="HOGENOM" id="CLU_000445_104_15_12"/>
<feature type="domain" description="Response regulatory" evidence="15">
    <location>
        <begin position="442"/>
        <end position="557"/>
    </location>
</feature>
<reference evidence="18" key="1">
    <citation type="submission" date="2011-04" db="EMBL/GenBank/DDBJ databases">
        <title>The complete genome of Treponema brennaborense DSM 12168.</title>
        <authorList>
            <person name="Lucas S."/>
            <person name="Han J."/>
            <person name="Lapidus A."/>
            <person name="Bruce D."/>
            <person name="Goodwin L."/>
            <person name="Pitluck S."/>
            <person name="Peters L."/>
            <person name="Kyrpides N."/>
            <person name="Mavromatis K."/>
            <person name="Ivanova N."/>
            <person name="Mikhailova N."/>
            <person name="Pagani I."/>
            <person name="Teshima H."/>
            <person name="Detter J.C."/>
            <person name="Tapia R."/>
            <person name="Han C."/>
            <person name="Land M."/>
            <person name="Hauser L."/>
            <person name="Markowitz V."/>
            <person name="Cheng J.-F."/>
            <person name="Hugenholtz P."/>
            <person name="Woyke T."/>
            <person name="Wu D."/>
            <person name="Gronow S."/>
            <person name="Wellnitz S."/>
            <person name="Brambilla E."/>
            <person name="Klenk H.-P."/>
            <person name="Eisen J.A."/>
        </authorList>
    </citation>
    <scope>NUCLEOTIDE SEQUENCE [LARGE SCALE GENOMIC DNA]</scope>
    <source>
        <strain evidence="18">DSM 12168 / CIP 105900 / DD5/3</strain>
    </source>
</reference>
<comment type="catalytic activity">
    <reaction evidence="1">
        <text>ATP + protein L-histidine = ADP + protein N-phospho-L-histidine.</text>
        <dbReference type="EC" id="2.7.13.3"/>
    </reaction>
</comment>
<keyword evidence="4" id="KW-1003">Cell membrane</keyword>